<dbReference type="Proteomes" id="UP001385951">
    <property type="component" value="Unassembled WGS sequence"/>
</dbReference>
<organism evidence="1 2">
    <name type="scientific">Cerrena zonata</name>
    <dbReference type="NCBI Taxonomy" id="2478898"/>
    <lineage>
        <taxon>Eukaryota</taxon>
        <taxon>Fungi</taxon>
        <taxon>Dikarya</taxon>
        <taxon>Basidiomycota</taxon>
        <taxon>Agaricomycotina</taxon>
        <taxon>Agaricomycetes</taxon>
        <taxon>Polyporales</taxon>
        <taxon>Cerrenaceae</taxon>
        <taxon>Cerrena</taxon>
    </lineage>
</organism>
<gene>
    <name evidence="1" type="ORF">QCA50_003860</name>
</gene>
<sequence>MNEKGSNYISTASCTLLAAGASSVNVLQLNKQADATSLGSFSFDFAAKQANLNLDPNNLQGMTIFVKQ</sequence>
<comment type="caution">
    <text evidence="1">The sequence shown here is derived from an EMBL/GenBank/DDBJ whole genome shotgun (WGS) entry which is preliminary data.</text>
</comment>
<evidence type="ECO:0000313" key="2">
    <source>
        <dbReference type="Proteomes" id="UP001385951"/>
    </source>
</evidence>
<dbReference type="AlphaFoldDB" id="A0AAW0GFX7"/>
<reference evidence="1 2" key="1">
    <citation type="submission" date="2022-09" db="EMBL/GenBank/DDBJ databases">
        <authorList>
            <person name="Palmer J.M."/>
        </authorList>
    </citation>
    <scope>NUCLEOTIDE SEQUENCE [LARGE SCALE GENOMIC DNA]</scope>
    <source>
        <strain evidence="1 2">DSM 7382</strain>
    </source>
</reference>
<name>A0AAW0GFX7_9APHY</name>
<proteinExistence type="predicted"/>
<accession>A0AAW0GFX7</accession>
<dbReference type="EMBL" id="JASBNA010000004">
    <property type="protein sequence ID" value="KAK7692235.1"/>
    <property type="molecule type" value="Genomic_DNA"/>
</dbReference>
<protein>
    <submittedName>
        <fullName evidence="1">Uncharacterized protein</fullName>
    </submittedName>
</protein>
<keyword evidence="2" id="KW-1185">Reference proteome</keyword>
<evidence type="ECO:0000313" key="1">
    <source>
        <dbReference type="EMBL" id="KAK7692235.1"/>
    </source>
</evidence>